<dbReference type="Proteomes" id="UP001054837">
    <property type="component" value="Unassembled WGS sequence"/>
</dbReference>
<dbReference type="EMBL" id="BPLQ01005022">
    <property type="protein sequence ID" value="GIY12346.1"/>
    <property type="molecule type" value="Genomic_DNA"/>
</dbReference>
<accession>A0AAV4QTX6</accession>
<organism evidence="1 2">
    <name type="scientific">Caerostris darwini</name>
    <dbReference type="NCBI Taxonomy" id="1538125"/>
    <lineage>
        <taxon>Eukaryota</taxon>
        <taxon>Metazoa</taxon>
        <taxon>Ecdysozoa</taxon>
        <taxon>Arthropoda</taxon>
        <taxon>Chelicerata</taxon>
        <taxon>Arachnida</taxon>
        <taxon>Araneae</taxon>
        <taxon>Araneomorphae</taxon>
        <taxon>Entelegynae</taxon>
        <taxon>Araneoidea</taxon>
        <taxon>Araneidae</taxon>
        <taxon>Caerostris</taxon>
    </lineage>
</organism>
<comment type="caution">
    <text evidence="1">The sequence shown here is derived from an EMBL/GenBank/DDBJ whole genome shotgun (WGS) entry which is preliminary data.</text>
</comment>
<protein>
    <submittedName>
        <fullName evidence="1">Uncharacterized protein</fullName>
    </submittedName>
</protein>
<reference evidence="1 2" key="1">
    <citation type="submission" date="2021-06" db="EMBL/GenBank/DDBJ databases">
        <title>Caerostris darwini draft genome.</title>
        <authorList>
            <person name="Kono N."/>
            <person name="Arakawa K."/>
        </authorList>
    </citation>
    <scope>NUCLEOTIDE SEQUENCE [LARGE SCALE GENOMIC DNA]</scope>
</reference>
<gene>
    <name evidence="1" type="ORF">CDAR_605361</name>
</gene>
<dbReference type="AlphaFoldDB" id="A0AAV4QTX6"/>
<sequence length="94" mass="10785">MKEHLAEKKTKNRIAMPFGKMEFLYAKQLRVCHTCQLRIKVKTNDISLIEDRERTKIRFQVVNADILGPIVPKSPRVISMAYVSLTILIAAGMK</sequence>
<proteinExistence type="predicted"/>
<evidence type="ECO:0000313" key="2">
    <source>
        <dbReference type="Proteomes" id="UP001054837"/>
    </source>
</evidence>
<keyword evidence="2" id="KW-1185">Reference proteome</keyword>
<name>A0AAV4QTX6_9ARAC</name>
<evidence type="ECO:0000313" key="1">
    <source>
        <dbReference type="EMBL" id="GIY12346.1"/>
    </source>
</evidence>